<evidence type="ECO:0000313" key="3">
    <source>
        <dbReference type="Proteomes" id="UP000024635"/>
    </source>
</evidence>
<feature type="compositionally biased region" description="Basic and acidic residues" evidence="1">
    <location>
        <begin position="11"/>
        <end position="20"/>
    </location>
</feature>
<dbReference type="EMBL" id="JARK01001404">
    <property type="protein sequence ID" value="EYC07851.1"/>
    <property type="molecule type" value="Genomic_DNA"/>
</dbReference>
<protein>
    <submittedName>
        <fullName evidence="2">Uncharacterized protein</fullName>
    </submittedName>
</protein>
<organism evidence="2 3">
    <name type="scientific">Ancylostoma ceylanicum</name>
    <dbReference type="NCBI Taxonomy" id="53326"/>
    <lineage>
        <taxon>Eukaryota</taxon>
        <taxon>Metazoa</taxon>
        <taxon>Ecdysozoa</taxon>
        <taxon>Nematoda</taxon>
        <taxon>Chromadorea</taxon>
        <taxon>Rhabditida</taxon>
        <taxon>Rhabditina</taxon>
        <taxon>Rhabditomorpha</taxon>
        <taxon>Strongyloidea</taxon>
        <taxon>Ancylostomatidae</taxon>
        <taxon>Ancylostomatinae</taxon>
        <taxon>Ancylostoma</taxon>
    </lineage>
</organism>
<sequence>MGPIRGGSAVARDKSAHARGGEPVVTSLPRYARTCPWWIRTCPRWTRSNIVFRGGPTHATWWIRTSPRWARTSPLWIRSSAESHIIALGTIPFVDTYGRMDKAPDLESSALERGRFESWDVRTLAKWSENVAMDSLLSFFVSHLNIAHFSIKN</sequence>
<keyword evidence="3" id="KW-1185">Reference proteome</keyword>
<name>A0A016TYH9_9BILA</name>
<feature type="region of interest" description="Disordered" evidence="1">
    <location>
        <begin position="1"/>
        <end position="21"/>
    </location>
</feature>
<dbReference type="Proteomes" id="UP000024635">
    <property type="component" value="Unassembled WGS sequence"/>
</dbReference>
<evidence type="ECO:0000256" key="1">
    <source>
        <dbReference type="SAM" id="MobiDB-lite"/>
    </source>
</evidence>
<reference evidence="3" key="1">
    <citation type="journal article" date="2015" name="Nat. Genet.">
        <title>The genome and transcriptome of the zoonotic hookworm Ancylostoma ceylanicum identify infection-specific gene families.</title>
        <authorList>
            <person name="Schwarz E.M."/>
            <person name="Hu Y."/>
            <person name="Antoshechkin I."/>
            <person name="Miller M.M."/>
            <person name="Sternberg P.W."/>
            <person name="Aroian R.V."/>
        </authorList>
    </citation>
    <scope>NUCLEOTIDE SEQUENCE</scope>
    <source>
        <strain evidence="3">HY135</strain>
    </source>
</reference>
<gene>
    <name evidence="2" type="primary">Acey_s0068.g169</name>
    <name evidence="2" type="ORF">Y032_0068g169</name>
</gene>
<dbReference type="AlphaFoldDB" id="A0A016TYH9"/>
<evidence type="ECO:0000313" key="2">
    <source>
        <dbReference type="EMBL" id="EYC07851.1"/>
    </source>
</evidence>
<comment type="caution">
    <text evidence="2">The sequence shown here is derived from an EMBL/GenBank/DDBJ whole genome shotgun (WGS) entry which is preliminary data.</text>
</comment>
<proteinExistence type="predicted"/>
<accession>A0A016TYH9</accession>